<keyword evidence="5 12" id="KW-0812">Transmembrane</keyword>
<comment type="subcellular location">
    <subcellularLocation>
        <location evidence="2">Membrane</location>
        <topology evidence="2">Multi-pass membrane protein</topology>
    </subcellularLocation>
</comment>
<comment type="similarity">
    <text evidence="3">Belongs to the peptidase M50B family.</text>
</comment>
<feature type="domain" description="Peptidase M50" evidence="13">
    <location>
        <begin position="33"/>
        <end position="104"/>
    </location>
</feature>
<evidence type="ECO:0000256" key="7">
    <source>
        <dbReference type="ARBA" id="ARBA00022801"/>
    </source>
</evidence>
<dbReference type="GO" id="GO:0006508">
    <property type="term" value="P:proteolysis"/>
    <property type="evidence" value="ECO:0007669"/>
    <property type="project" value="UniProtKB-KW"/>
</dbReference>
<evidence type="ECO:0000256" key="4">
    <source>
        <dbReference type="ARBA" id="ARBA00022670"/>
    </source>
</evidence>
<evidence type="ECO:0000256" key="1">
    <source>
        <dbReference type="ARBA" id="ARBA00001947"/>
    </source>
</evidence>
<evidence type="ECO:0000256" key="8">
    <source>
        <dbReference type="ARBA" id="ARBA00022833"/>
    </source>
</evidence>
<comment type="cofactor">
    <cofactor evidence="1">
        <name>Zn(2+)</name>
        <dbReference type="ChEBI" id="CHEBI:29105"/>
    </cofactor>
</comment>
<dbReference type="GO" id="GO:0016020">
    <property type="term" value="C:membrane"/>
    <property type="evidence" value="ECO:0007669"/>
    <property type="project" value="UniProtKB-SubCell"/>
</dbReference>
<evidence type="ECO:0000256" key="6">
    <source>
        <dbReference type="ARBA" id="ARBA00022723"/>
    </source>
</evidence>
<keyword evidence="10" id="KW-0482">Metalloprotease</keyword>
<dbReference type="PANTHER" id="PTHR39188:SF3">
    <property type="entry name" value="STAGE IV SPORULATION PROTEIN FB"/>
    <property type="match status" value="1"/>
</dbReference>
<keyword evidence="11 12" id="KW-0472">Membrane</keyword>
<keyword evidence="4" id="KW-0645">Protease</keyword>
<feature type="transmembrane region" description="Helical" evidence="12">
    <location>
        <begin position="141"/>
        <end position="170"/>
    </location>
</feature>
<dbReference type="Pfam" id="PF02163">
    <property type="entry name" value="Peptidase_M50"/>
    <property type="match status" value="1"/>
</dbReference>
<keyword evidence="15" id="KW-1185">Reference proteome</keyword>
<evidence type="ECO:0000256" key="5">
    <source>
        <dbReference type="ARBA" id="ARBA00022692"/>
    </source>
</evidence>
<feature type="transmembrane region" description="Helical" evidence="12">
    <location>
        <begin position="115"/>
        <end position="134"/>
    </location>
</feature>
<dbReference type="GO" id="GO:0046872">
    <property type="term" value="F:metal ion binding"/>
    <property type="evidence" value="ECO:0007669"/>
    <property type="project" value="UniProtKB-KW"/>
</dbReference>
<dbReference type="InterPro" id="IPR008915">
    <property type="entry name" value="Peptidase_M50"/>
</dbReference>
<keyword evidence="8" id="KW-0862">Zinc</keyword>
<dbReference type="Proteomes" id="UP000276770">
    <property type="component" value="Unassembled WGS sequence"/>
</dbReference>
<reference evidence="14 15" key="1">
    <citation type="submission" date="2018-10" db="EMBL/GenBank/DDBJ databases">
        <title>Falsibacillus sp. genome draft.</title>
        <authorList>
            <person name="Shi S."/>
        </authorList>
    </citation>
    <scope>NUCLEOTIDE SEQUENCE [LARGE SCALE GENOMIC DNA]</scope>
    <source>
        <strain evidence="14 15">GY 10110</strain>
    </source>
</reference>
<keyword evidence="6" id="KW-0479">Metal-binding</keyword>
<accession>A0A3L7K632</accession>
<dbReference type="AlphaFoldDB" id="A0A3L7K632"/>
<name>A0A3L7K632_9BACI</name>
<comment type="caution">
    <text evidence="14">The sequence shown here is derived from an EMBL/GenBank/DDBJ whole genome shotgun (WGS) entry which is preliminary data.</text>
</comment>
<feature type="transmembrane region" description="Helical" evidence="12">
    <location>
        <begin position="16"/>
        <end position="42"/>
    </location>
</feature>
<evidence type="ECO:0000256" key="3">
    <source>
        <dbReference type="ARBA" id="ARBA00007931"/>
    </source>
</evidence>
<dbReference type="PANTHER" id="PTHR39188">
    <property type="entry name" value="MEMBRANE-ASSOCIATED ZINC METALLOPROTEASE M50B"/>
    <property type="match status" value="1"/>
</dbReference>
<gene>
    <name evidence="14" type="ORF">D9X91_01360</name>
</gene>
<organism evidence="14 15">
    <name type="scientific">Falsibacillus albus</name>
    <dbReference type="NCBI Taxonomy" id="2478915"/>
    <lineage>
        <taxon>Bacteria</taxon>
        <taxon>Bacillati</taxon>
        <taxon>Bacillota</taxon>
        <taxon>Bacilli</taxon>
        <taxon>Bacillales</taxon>
        <taxon>Bacillaceae</taxon>
        <taxon>Falsibacillus</taxon>
    </lineage>
</organism>
<protein>
    <submittedName>
        <fullName evidence="14">Stage IV sporulation protein FB</fullName>
    </submittedName>
</protein>
<dbReference type="EMBL" id="RCVZ01000001">
    <property type="protein sequence ID" value="RLQ98065.1"/>
    <property type="molecule type" value="Genomic_DNA"/>
</dbReference>
<evidence type="ECO:0000313" key="14">
    <source>
        <dbReference type="EMBL" id="RLQ98065.1"/>
    </source>
</evidence>
<evidence type="ECO:0000256" key="10">
    <source>
        <dbReference type="ARBA" id="ARBA00023049"/>
    </source>
</evidence>
<dbReference type="CDD" id="cd06161">
    <property type="entry name" value="S2P-M50_SpoIVFB"/>
    <property type="match status" value="1"/>
</dbReference>
<evidence type="ECO:0000256" key="9">
    <source>
        <dbReference type="ARBA" id="ARBA00022989"/>
    </source>
</evidence>
<dbReference type="RefSeq" id="WP_121678755.1">
    <property type="nucleotide sequence ID" value="NZ_RCVZ01000001.1"/>
</dbReference>
<evidence type="ECO:0000256" key="12">
    <source>
        <dbReference type="SAM" id="Phobius"/>
    </source>
</evidence>
<sequence>MNNMMSLFKKIRIHPLFWVIAAIAVMTAHFMELFILVLIIMVHEMGHGVMAHFFSWRIKKIVLLPFGGVAEMDEHGNRPLKEEWLVILAGPIQHIWMALLMYFLNNEGAVSESSFALFMNFNMMVLLFNLMPIWPLDGGKLLLLFFSTFQPFSAAFNRVLIISLIIMILLHGSVMFIFPFQLNLWIVMTYLYFSLWKEWKHKRFVFMRFLLERYYGKKTAFRKLKPLIVDGEEFLSHVLERFQRGAKHPIIVHKDGVEIGKLDENEVLHAYFAEKKVSIKIKDLMYID</sequence>
<evidence type="ECO:0000256" key="2">
    <source>
        <dbReference type="ARBA" id="ARBA00004141"/>
    </source>
</evidence>
<proteinExistence type="inferred from homology"/>
<keyword evidence="9 12" id="KW-1133">Transmembrane helix</keyword>
<evidence type="ECO:0000259" key="13">
    <source>
        <dbReference type="Pfam" id="PF02163"/>
    </source>
</evidence>
<evidence type="ECO:0000313" key="15">
    <source>
        <dbReference type="Proteomes" id="UP000276770"/>
    </source>
</evidence>
<feature type="transmembrane region" description="Helical" evidence="12">
    <location>
        <begin position="84"/>
        <end position="103"/>
    </location>
</feature>
<dbReference type="GO" id="GO:0008237">
    <property type="term" value="F:metallopeptidase activity"/>
    <property type="evidence" value="ECO:0007669"/>
    <property type="project" value="UniProtKB-KW"/>
</dbReference>
<keyword evidence="7" id="KW-0378">Hydrolase</keyword>
<evidence type="ECO:0000256" key="11">
    <source>
        <dbReference type="ARBA" id="ARBA00023136"/>
    </source>
</evidence>
<dbReference type="OrthoDB" id="166377at2"/>